<feature type="domain" description="Cation/H+ exchanger transmembrane" evidence="9">
    <location>
        <begin position="36"/>
        <end position="440"/>
    </location>
</feature>
<dbReference type="Proteomes" id="UP000001306">
    <property type="component" value="Chromosome"/>
</dbReference>
<keyword evidence="3" id="KW-0050">Antiport</keyword>
<keyword evidence="2" id="KW-0813">Transport</keyword>
<feature type="transmembrane region" description="Helical" evidence="8">
    <location>
        <begin position="137"/>
        <end position="160"/>
    </location>
</feature>
<dbReference type="PANTHER" id="PTHR32507:SF8">
    <property type="entry name" value="CNH1P"/>
    <property type="match status" value="1"/>
</dbReference>
<accession>Q6AHB8</accession>
<dbReference type="PANTHER" id="PTHR32507">
    <property type="entry name" value="NA(+)/H(+) ANTIPORTER 1"/>
    <property type="match status" value="1"/>
</dbReference>
<comment type="subcellular location">
    <subcellularLocation>
        <location evidence="1">Cell membrane</location>
        <topology evidence="1">Multi-pass membrane protein</topology>
    </subcellularLocation>
</comment>
<dbReference type="GO" id="GO:0015297">
    <property type="term" value="F:antiporter activity"/>
    <property type="evidence" value="ECO:0007669"/>
    <property type="project" value="UniProtKB-KW"/>
</dbReference>
<dbReference type="STRING" id="281090.Lxx01540"/>
<evidence type="ECO:0000313" key="10">
    <source>
        <dbReference type="EMBL" id="AAT88227.1"/>
    </source>
</evidence>
<dbReference type="eggNOG" id="COG0025">
    <property type="taxonomic scope" value="Bacteria"/>
</dbReference>
<evidence type="ECO:0000256" key="1">
    <source>
        <dbReference type="ARBA" id="ARBA00004651"/>
    </source>
</evidence>
<evidence type="ECO:0000313" key="11">
    <source>
        <dbReference type="Proteomes" id="UP000001306"/>
    </source>
</evidence>
<evidence type="ECO:0000256" key="8">
    <source>
        <dbReference type="SAM" id="Phobius"/>
    </source>
</evidence>
<proteinExistence type="predicted"/>
<dbReference type="GO" id="GO:1902600">
    <property type="term" value="P:proton transmembrane transport"/>
    <property type="evidence" value="ECO:0007669"/>
    <property type="project" value="InterPro"/>
</dbReference>
<evidence type="ECO:0000256" key="7">
    <source>
        <dbReference type="ARBA" id="ARBA00023136"/>
    </source>
</evidence>
<dbReference type="RefSeq" id="WP_011185232.1">
    <property type="nucleotide sequence ID" value="NC_006087.1"/>
</dbReference>
<dbReference type="AlphaFoldDB" id="Q6AHB8"/>
<dbReference type="GO" id="GO:0005886">
    <property type="term" value="C:plasma membrane"/>
    <property type="evidence" value="ECO:0007669"/>
    <property type="project" value="UniProtKB-SubCell"/>
</dbReference>
<keyword evidence="6" id="KW-0406">Ion transport</keyword>
<evidence type="ECO:0000259" key="9">
    <source>
        <dbReference type="Pfam" id="PF00999"/>
    </source>
</evidence>
<feature type="transmembrane region" description="Helical" evidence="8">
    <location>
        <begin position="287"/>
        <end position="305"/>
    </location>
</feature>
<evidence type="ECO:0000256" key="5">
    <source>
        <dbReference type="ARBA" id="ARBA00022989"/>
    </source>
</evidence>
<evidence type="ECO:0000256" key="2">
    <source>
        <dbReference type="ARBA" id="ARBA00022448"/>
    </source>
</evidence>
<dbReference type="InterPro" id="IPR006153">
    <property type="entry name" value="Cation/H_exchanger_TM"/>
</dbReference>
<feature type="transmembrane region" description="Helical" evidence="8">
    <location>
        <begin position="20"/>
        <end position="40"/>
    </location>
</feature>
<feature type="transmembrane region" description="Helical" evidence="8">
    <location>
        <begin position="109"/>
        <end position="131"/>
    </location>
</feature>
<feature type="transmembrane region" description="Helical" evidence="8">
    <location>
        <begin position="224"/>
        <end position="252"/>
    </location>
</feature>
<keyword evidence="5 8" id="KW-1133">Transmembrane helix</keyword>
<feature type="transmembrane region" description="Helical" evidence="8">
    <location>
        <begin position="264"/>
        <end position="281"/>
    </location>
</feature>
<evidence type="ECO:0000256" key="4">
    <source>
        <dbReference type="ARBA" id="ARBA00022692"/>
    </source>
</evidence>
<protein>
    <submittedName>
        <fullName evidence="10">Na+/H+ antiporter</fullName>
    </submittedName>
</protein>
<dbReference type="EMBL" id="AE016822">
    <property type="protein sequence ID" value="AAT88227.1"/>
    <property type="molecule type" value="Genomic_DNA"/>
</dbReference>
<evidence type="ECO:0000256" key="6">
    <source>
        <dbReference type="ARBA" id="ARBA00023065"/>
    </source>
</evidence>
<gene>
    <name evidence="10" type="ordered locus">Lxx01540</name>
</gene>
<organism evidence="10 11">
    <name type="scientific">Leifsonia xyli subsp. xyli (strain CTCB07)</name>
    <dbReference type="NCBI Taxonomy" id="281090"/>
    <lineage>
        <taxon>Bacteria</taxon>
        <taxon>Bacillati</taxon>
        <taxon>Actinomycetota</taxon>
        <taxon>Actinomycetes</taxon>
        <taxon>Micrococcales</taxon>
        <taxon>Microbacteriaceae</taxon>
        <taxon>Leifsonia</taxon>
    </lineage>
</organism>
<keyword evidence="11" id="KW-1185">Reference proteome</keyword>
<keyword evidence="4 8" id="KW-0812">Transmembrane</keyword>
<name>Q6AHB8_LEIXX</name>
<feature type="transmembrane region" description="Helical" evidence="8">
    <location>
        <begin position="326"/>
        <end position="348"/>
    </location>
</feature>
<dbReference type="Pfam" id="PF00999">
    <property type="entry name" value="Na_H_Exchanger"/>
    <property type="match status" value="1"/>
</dbReference>
<keyword evidence="7 8" id="KW-0472">Membrane</keyword>
<feature type="transmembrane region" description="Helical" evidence="8">
    <location>
        <begin position="77"/>
        <end position="97"/>
    </location>
</feature>
<dbReference type="HOGENOM" id="CLU_008635_6_2_11"/>
<sequence length="461" mass="48032">MTDWGSQPSRPGGALTGTEVRVPVIVLIGFAAVVLWSLVARRFERTGIAGPAALAALGAIVVLVDVPAFTAAIDSDIAERVVELILAVLLFVDACEVRGGLFGGKGRSLVRLVLIALPLSLALLVVVGAWLLPTTGIFVLVVIACIVMPIDFAPVTALLRSQLIPARVRRILNVESGYNDGLISPVFGMSLAVAVALPALIRIVDTGNEAGVDGKHLEKGIADFLQAFLGAVPATVFAIVVGLVVGGALGFLTHWTSRRGWADATGIRFVTLLAPLLAFGVATLPGIGANGFVAAFVAGVVFRVARMRKSGMRSVPNEELLLVEEASTVAANFVWFILGGMMTAVTVAGIDGRLVVIALLALTVFRALPVFLAMLGSPLGWRDRTFLGLIGPRGTTSIVFGLLAFNQLPEGDGKSILSVTALTVVGSILLHGVVAPLVLRRLPDGGHRERSAGYSPAVCGR</sequence>
<reference evidence="10 11" key="1">
    <citation type="journal article" date="2004" name="Mol. Plant Microbe Interact.">
        <title>The genome sequence of the Gram-positive sugarcane pathogen Leifsonia xyli subsp. xyli.</title>
        <authorList>
            <person name="Monteiro-Vitorello C.B."/>
            <person name="Camargo L.E.A."/>
            <person name="Van Sluys M.A."/>
            <person name="Kitajima J.P."/>
            <person name="Truffi D."/>
            <person name="do Amaral A.M."/>
            <person name="Harakava R."/>
            <person name="de Oliveira J.C.F."/>
            <person name="Wood D."/>
            <person name="de Oliveira M.C."/>
            <person name="Miyaki C.Y."/>
            <person name="Takita M.A."/>
            <person name="da Silva A.C.R."/>
            <person name="Furlan L.R."/>
            <person name="Carraro D.M."/>
            <person name="Camarotte G."/>
            <person name="Almeida N.F. Jr."/>
            <person name="Carrer H."/>
            <person name="Coutinho L.L."/>
            <person name="El-Dorry H.A."/>
            <person name="Ferro M.I.T."/>
            <person name="Gagliardi P.R."/>
            <person name="Giglioti E."/>
            <person name="Goldman M.H.S."/>
            <person name="Goldman G.H."/>
            <person name="Kimura E.T."/>
            <person name="Ferro E.S."/>
            <person name="Kuramae E.E."/>
            <person name="Lemos E.G.M."/>
            <person name="Lemos M.V.F."/>
            <person name="Mauro S.M.Z."/>
            <person name="Machado M.A."/>
            <person name="Marino C.L."/>
            <person name="Menck C.F."/>
            <person name="Nunes L.R."/>
            <person name="Oliveira R.C."/>
            <person name="Pereira G.G."/>
            <person name="Siqueira W."/>
            <person name="de Souza A.A."/>
            <person name="Tsai S.M."/>
            <person name="Zanca A.S."/>
            <person name="Simpson A.J.G."/>
            <person name="Brumbley S.M."/>
            <person name="Setubal J.C."/>
        </authorList>
    </citation>
    <scope>NUCLEOTIDE SEQUENCE [LARGE SCALE GENOMIC DNA]</scope>
    <source>
        <strain evidence="10 11">CTCB07</strain>
    </source>
</reference>
<feature type="transmembrane region" description="Helical" evidence="8">
    <location>
        <begin position="52"/>
        <end position="71"/>
    </location>
</feature>
<feature type="transmembrane region" description="Helical" evidence="8">
    <location>
        <begin position="386"/>
        <end position="405"/>
    </location>
</feature>
<feature type="transmembrane region" description="Helical" evidence="8">
    <location>
        <begin position="354"/>
        <end position="374"/>
    </location>
</feature>
<evidence type="ECO:0000256" key="3">
    <source>
        <dbReference type="ARBA" id="ARBA00022449"/>
    </source>
</evidence>
<dbReference type="KEGG" id="lxx:Lxx01540"/>
<feature type="transmembrane region" description="Helical" evidence="8">
    <location>
        <begin position="417"/>
        <end position="439"/>
    </location>
</feature>
<feature type="transmembrane region" description="Helical" evidence="8">
    <location>
        <begin position="181"/>
        <end position="204"/>
    </location>
</feature>